<dbReference type="Proteomes" id="UP000297872">
    <property type="component" value="Unassembled WGS sequence"/>
</dbReference>
<dbReference type="PANTHER" id="PTHR30069">
    <property type="entry name" value="TONB-DEPENDENT OUTER MEMBRANE RECEPTOR"/>
    <property type="match status" value="1"/>
</dbReference>
<keyword evidence="1" id="KW-0732">Signal</keyword>
<dbReference type="RefSeq" id="WP_134843203.1">
    <property type="nucleotide sequence ID" value="NZ_SGVY01000013.1"/>
</dbReference>
<protein>
    <submittedName>
        <fullName evidence="2">TonB-dependent receptor</fullName>
    </submittedName>
</protein>
<keyword evidence="3" id="KW-1185">Reference proteome</keyword>
<dbReference type="EMBL" id="SGVY01000013">
    <property type="protein sequence ID" value="TFH82437.1"/>
    <property type="molecule type" value="Genomic_DNA"/>
</dbReference>
<comment type="caution">
    <text evidence="2">The sequence shown here is derived from an EMBL/GenBank/DDBJ whole genome shotgun (WGS) entry which is preliminary data.</text>
</comment>
<dbReference type="GO" id="GO:0015344">
    <property type="term" value="F:siderophore uptake transmembrane transporter activity"/>
    <property type="evidence" value="ECO:0007669"/>
    <property type="project" value="TreeGrafter"/>
</dbReference>
<evidence type="ECO:0000313" key="2">
    <source>
        <dbReference type="EMBL" id="TFH82437.1"/>
    </source>
</evidence>
<keyword evidence="2" id="KW-0675">Receptor</keyword>
<dbReference type="PANTHER" id="PTHR30069:SF29">
    <property type="entry name" value="HEMOGLOBIN AND HEMOGLOBIN-HAPTOGLOBIN-BINDING PROTEIN 1-RELATED"/>
    <property type="match status" value="1"/>
</dbReference>
<proteinExistence type="predicted"/>
<dbReference type="InterPro" id="IPR039426">
    <property type="entry name" value="TonB-dep_rcpt-like"/>
</dbReference>
<dbReference type="GO" id="GO:0044718">
    <property type="term" value="P:siderophore transmembrane transport"/>
    <property type="evidence" value="ECO:0007669"/>
    <property type="project" value="TreeGrafter"/>
</dbReference>
<dbReference type="AlphaFoldDB" id="A0A4Y8VPV6"/>
<dbReference type="GO" id="GO:0009279">
    <property type="term" value="C:cell outer membrane"/>
    <property type="evidence" value="ECO:0007669"/>
    <property type="project" value="TreeGrafter"/>
</dbReference>
<reference evidence="2 3" key="1">
    <citation type="submission" date="2019-02" db="EMBL/GenBank/DDBJ databases">
        <title>Draft Genome Sequence of the Prevotella sp. BCRC 81118, Isolated from Human Feces.</title>
        <authorList>
            <person name="Huang C.-H."/>
        </authorList>
    </citation>
    <scope>NUCLEOTIDE SEQUENCE [LARGE SCALE GENOMIC DNA]</scope>
    <source>
        <strain evidence="2 3">BCRC 81118</strain>
    </source>
</reference>
<organism evidence="2 3">
    <name type="scientific">Segatella hominis</name>
    <dbReference type="NCBI Taxonomy" id="2518605"/>
    <lineage>
        <taxon>Bacteria</taxon>
        <taxon>Pseudomonadati</taxon>
        <taxon>Bacteroidota</taxon>
        <taxon>Bacteroidia</taxon>
        <taxon>Bacteroidales</taxon>
        <taxon>Prevotellaceae</taxon>
        <taxon>Segatella</taxon>
    </lineage>
</organism>
<dbReference type="OrthoDB" id="9803050at2"/>
<dbReference type="SUPFAM" id="SSF56935">
    <property type="entry name" value="Porins"/>
    <property type="match status" value="1"/>
</dbReference>
<accession>A0A4Y8VPV6</accession>
<gene>
    <name evidence="2" type="ORF">EXN75_06500</name>
</gene>
<dbReference type="GeneID" id="302994943"/>
<evidence type="ECO:0000256" key="1">
    <source>
        <dbReference type="ARBA" id="ARBA00022729"/>
    </source>
</evidence>
<name>A0A4Y8VPV6_9BACT</name>
<evidence type="ECO:0000313" key="3">
    <source>
        <dbReference type="Proteomes" id="UP000297872"/>
    </source>
</evidence>
<sequence>MNRKIFFLFLLGILSAEKSVSAIVADTLHHYQLQGVEITGKKVRSSLKEIEGANVINMSLMDDMPRILGNADPMHYAQLLPCVQTNSEYDAGLHIQGCDNSHNFVSIGGAPVYNAAHLLGFFSVFNAGHFNDMSLRKSSSSADFPNRLGGSLDLRTPTWILGEDSMQMKAVHGEISVGPMSSQGTLKLPVGKRSLLLLSARAAYLNLLYSKWLEVEGDRVNYDFSDYNFSFITQLNAHHVLKWEAYWGYDRVKLTQADYGLSAKLRWNNTMAALHWYSKWGNVSSEQMLYYSRYANRIGVDELSFDVDLRSWIYDIGYKGDVKWGNLKGGLEVIRHDFQPQKISLEGEFANDIPAQPTQSSVESSAYALYRQPLAENLSCELGLRASLYHHQTRYYGLSPNFKLLWNPTSQSKLSLHVGIHRQYLFQTGFSSSGLPSEFWFSADSLRRPQYSYNASLQGEFWLFDKEYRLSTEIYFKSLKHQIENTGNVFDIVYSSYSLDGSLLYGKGCNYGFNLLLEKRRGKLTGWLSYSWGRARRKYDDGNYQGWFPANHERIHELNAVATYHLGNRWSFGGTLVVASGTPYTHINYAYLVSNNLLTEYGEHNAARMNPYIRLDLSASYDFVNRGDCRSGINLSLYNATLHKNDLFYRIKVYDGHVRYGVFRFLMPIMPSINYYYKF</sequence>